<proteinExistence type="predicted"/>
<evidence type="ECO:0000313" key="2">
    <source>
        <dbReference type="Proteomes" id="UP001611450"/>
    </source>
</evidence>
<protein>
    <submittedName>
        <fullName evidence="1">Uncharacterized protein</fullName>
    </submittedName>
</protein>
<accession>A0ABW7WBF9</accession>
<reference evidence="1 2" key="1">
    <citation type="submission" date="2024-10" db="EMBL/GenBank/DDBJ databases">
        <title>The Natural Products Discovery Center: Release of the First 8490 Sequenced Strains for Exploring Actinobacteria Biosynthetic Diversity.</title>
        <authorList>
            <person name="Kalkreuter E."/>
            <person name="Kautsar S.A."/>
            <person name="Yang D."/>
            <person name="Bader C.D."/>
            <person name="Teijaro C.N."/>
            <person name="Fluegel L."/>
            <person name="Davis C.M."/>
            <person name="Simpson J.R."/>
            <person name="Lauterbach L."/>
            <person name="Steele A.D."/>
            <person name="Gui C."/>
            <person name="Meng S."/>
            <person name="Li G."/>
            <person name="Viehrig K."/>
            <person name="Ye F."/>
            <person name="Su P."/>
            <person name="Kiefer A.F."/>
            <person name="Nichols A."/>
            <person name="Cepeda A.J."/>
            <person name="Yan W."/>
            <person name="Fan B."/>
            <person name="Jiang Y."/>
            <person name="Adhikari A."/>
            <person name="Zheng C.-J."/>
            <person name="Schuster L."/>
            <person name="Cowan T.M."/>
            <person name="Smanski M.J."/>
            <person name="Chevrette M.G."/>
            <person name="De Carvalho L.P.S."/>
            <person name="Shen B."/>
        </authorList>
    </citation>
    <scope>NUCLEOTIDE SEQUENCE [LARGE SCALE GENOMIC DNA]</scope>
    <source>
        <strain evidence="1 2">NPDC019626</strain>
    </source>
</reference>
<keyword evidence="2" id="KW-1185">Reference proteome</keyword>
<name>A0ABW7WBF9_9NOCA</name>
<comment type="caution">
    <text evidence="1">The sequence shown here is derived from an EMBL/GenBank/DDBJ whole genome shotgun (WGS) entry which is preliminary data.</text>
</comment>
<gene>
    <name evidence="1" type="ORF">ACH47G_07175</name>
</gene>
<dbReference type="RefSeq" id="WP_396945246.1">
    <property type="nucleotide sequence ID" value="NZ_JBIRXV010000001.1"/>
</dbReference>
<dbReference type="EMBL" id="JBIRXV010000001">
    <property type="protein sequence ID" value="MFI2320254.1"/>
    <property type="molecule type" value="Genomic_DNA"/>
</dbReference>
<dbReference type="Proteomes" id="UP001611450">
    <property type="component" value="Unassembled WGS sequence"/>
</dbReference>
<sequence length="259" mass="29867">MSTADDATSEQESERNLAAELDEVRKTIEANQRAADRLWVPSSVIERLLWQVCGGWETVIEQVRFFHYVLHENPPTEPPFPHPDGENAARDMRRIAKKINLRLPSNTIWTQECKRAKAMRDNLGHMLHFKSIEGTTPDQSVTLLRMPYREPDEMSISNGWARHNRVTVTIAEQEARDVLAGLSYVNDCIFALRKFGIEFATWPDGRSTDSVLGILQWWLDDWGPMPGEDGWTAPTMRQLRIRSKTEFEASLHPHMRPEF</sequence>
<evidence type="ECO:0000313" key="1">
    <source>
        <dbReference type="EMBL" id="MFI2320254.1"/>
    </source>
</evidence>
<organism evidence="1 2">
    <name type="scientific">Nocardia beijingensis</name>
    <dbReference type="NCBI Taxonomy" id="95162"/>
    <lineage>
        <taxon>Bacteria</taxon>
        <taxon>Bacillati</taxon>
        <taxon>Actinomycetota</taxon>
        <taxon>Actinomycetes</taxon>
        <taxon>Mycobacteriales</taxon>
        <taxon>Nocardiaceae</taxon>
        <taxon>Nocardia</taxon>
    </lineage>
</organism>